<evidence type="ECO:0000256" key="1">
    <source>
        <dbReference type="ARBA" id="ARBA00022723"/>
    </source>
</evidence>
<reference evidence="5 6" key="1">
    <citation type="submission" date="2016-10" db="EMBL/GenBank/DDBJ databases">
        <authorList>
            <person name="de Groot N.N."/>
        </authorList>
    </citation>
    <scope>NUCLEOTIDE SEQUENCE [LARGE SCALE GENOMIC DNA]</scope>
    <source>
        <strain evidence="5 6">DSM 19182</strain>
    </source>
</reference>
<dbReference type="STRING" id="426703.SAMN04488100_1497"/>
<dbReference type="Gene3D" id="3.60.21.10">
    <property type="match status" value="1"/>
</dbReference>
<dbReference type="Proteomes" id="UP000321425">
    <property type="component" value="Unassembled WGS sequence"/>
</dbReference>
<dbReference type="GO" id="GO:0046872">
    <property type="term" value="F:metal ion binding"/>
    <property type="evidence" value="ECO:0007669"/>
    <property type="project" value="UniProtKB-KW"/>
</dbReference>
<evidence type="ECO:0000256" key="2">
    <source>
        <dbReference type="ARBA" id="ARBA00022801"/>
    </source>
</evidence>
<dbReference type="GO" id="GO:0008758">
    <property type="term" value="F:UDP-2,3-diacylglucosamine hydrolase activity"/>
    <property type="evidence" value="ECO:0007669"/>
    <property type="project" value="TreeGrafter"/>
</dbReference>
<proteinExistence type="predicted"/>
<keyword evidence="1" id="KW-0479">Metal-binding</keyword>
<accession>A0A1H7XDD8</accession>
<sequence>MLAIAIWGFVEPYILDVEEEEAAITNLPSEMEGKKIAVIGDFQIGLWLDNVWTVEKAVEDVIDMDPAAILITGDYVYHVDNMDDPEIAEVMEVMRPLAESGIPVYSVLGNHDYAMSSQDVEPNTELAEGLATELSSLGIMVLDNKNEILLEGVNTDLYVVGLGSHWAGNDLANKAFEGVPEEAPRMVLMHNPDSFKTLAGGVSPVAVAGHTHGGQIRVPFTETWSYLNLLQSGEVTTDGWIKEDYGSAGNSLYVNRGIGMSITPMRINAVPEITVFTLINKD</sequence>
<dbReference type="Pfam" id="PF00149">
    <property type="entry name" value="Metallophos"/>
    <property type="match status" value="1"/>
</dbReference>
<keyword evidence="2" id="KW-0378">Hydrolase</keyword>
<dbReference type="SUPFAM" id="SSF56300">
    <property type="entry name" value="Metallo-dependent phosphatases"/>
    <property type="match status" value="1"/>
</dbReference>
<dbReference type="InterPro" id="IPR004843">
    <property type="entry name" value="Calcineurin-like_PHP"/>
</dbReference>
<dbReference type="EMBL" id="FOBL01000049">
    <property type="protein sequence ID" value="SEM31826.1"/>
    <property type="molecule type" value="Genomic_DNA"/>
</dbReference>
<dbReference type="PANTHER" id="PTHR31302:SF31">
    <property type="entry name" value="PHOSPHODIESTERASE YAEI"/>
    <property type="match status" value="1"/>
</dbReference>
<evidence type="ECO:0000313" key="4">
    <source>
        <dbReference type="EMBL" id="GEK88648.1"/>
    </source>
</evidence>
<reference evidence="4 7" key="2">
    <citation type="submission" date="2019-07" db="EMBL/GenBank/DDBJ databases">
        <title>Whole genome shotgun sequence of Alkalibacterium putridalgicola NBRC 103243.</title>
        <authorList>
            <person name="Hosoyama A."/>
            <person name="Uohara A."/>
            <person name="Ohji S."/>
            <person name="Ichikawa N."/>
        </authorList>
    </citation>
    <scope>NUCLEOTIDE SEQUENCE [LARGE SCALE GENOMIC DNA]</scope>
    <source>
        <strain evidence="4 7">NBRC 103243</strain>
    </source>
</reference>
<dbReference type="Proteomes" id="UP000198548">
    <property type="component" value="Unassembled WGS sequence"/>
</dbReference>
<evidence type="ECO:0000259" key="3">
    <source>
        <dbReference type="Pfam" id="PF00149"/>
    </source>
</evidence>
<feature type="domain" description="Calcineurin-like phosphoesterase" evidence="3">
    <location>
        <begin position="35"/>
        <end position="194"/>
    </location>
</feature>
<dbReference type="EMBL" id="BJUX01000005">
    <property type="protein sequence ID" value="GEK88648.1"/>
    <property type="molecule type" value="Genomic_DNA"/>
</dbReference>
<dbReference type="InterPro" id="IPR029052">
    <property type="entry name" value="Metallo-depent_PP-like"/>
</dbReference>
<keyword evidence="7" id="KW-1185">Reference proteome</keyword>
<organism evidence="5 6">
    <name type="scientific">Alkalibacterium putridalgicola</name>
    <dbReference type="NCBI Taxonomy" id="426703"/>
    <lineage>
        <taxon>Bacteria</taxon>
        <taxon>Bacillati</taxon>
        <taxon>Bacillota</taxon>
        <taxon>Bacilli</taxon>
        <taxon>Lactobacillales</taxon>
        <taxon>Carnobacteriaceae</taxon>
        <taxon>Alkalibacterium</taxon>
    </lineage>
</organism>
<dbReference type="AlphaFoldDB" id="A0A1H7XDD8"/>
<dbReference type="RefSeq" id="WP_218142377.1">
    <property type="nucleotide sequence ID" value="NZ_BJUX01000005.1"/>
</dbReference>
<dbReference type="GO" id="GO:0009245">
    <property type="term" value="P:lipid A biosynthetic process"/>
    <property type="evidence" value="ECO:0007669"/>
    <property type="project" value="TreeGrafter"/>
</dbReference>
<dbReference type="PANTHER" id="PTHR31302">
    <property type="entry name" value="TRANSMEMBRANE PROTEIN WITH METALLOPHOSPHOESTERASE DOMAIN-RELATED"/>
    <property type="match status" value="1"/>
</dbReference>
<protein>
    <submittedName>
        <fullName evidence="4">Metallophosphoesterase</fullName>
    </submittedName>
</protein>
<gene>
    <name evidence="4" type="ORF">APU01nite_06870</name>
    <name evidence="5" type="ORF">SAMN04488100_1497</name>
</gene>
<evidence type="ECO:0000313" key="7">
    <source>
        <dbReference type="Proteomes" id="UP000321425"/>
    </source>
</evidence>
<evidence type="ECO:0000313" key="5">
    <source>
        <dbReference type="EMBL" id="SEM31826.1"/>
    </source>
</evidence>
<evidence type="ECO:0000313" key="6">
    <source>
        <dbReference type="Proteomes" id="UP000198548"/>
    </source>
</evidence>
<dbReference type="GO" id="GO:0016020">
    <property type="term" value="C:membrane"/>
    <property type="evidence" value="ECO:0007669"/>
    <property type="project" value="GOC"/>
</dbReference>
<dbReference type="InterPro" id="IPR051158">
    <property type="entry name" value="Metallophosphoesterase_sf"/>
</dbReference>
<name>A0A1H7XDD8_9LACT</name>